<proteinExistence type="predicted"/>
<dbReference type="GeneTree" id="ENSGT00940000176970"/>
<keyword evidence="2" id="KW-1133">Transmembrane helix</keyword>
<feature type="compositionally biased region" description="Basic and acidic residues" evidence="1">
    <location>
        <begin position="12"/>
        <end position="21"/>
    </location>
</feature>
<keyword evidence="2" id="KW-0472">Membrane</keyword>
<dbReference type="PROSITE" id="PS50804">
    <property type="entry name" value="SCAN_BOX"/>
    <property type="match status" value="1"/>
</dbReference>
<feature type="region of interest" description="Disordered" evidence="1">
    <location>
        <begin position="1"/>
        <end position="22"/>
    </location>
</feature>
<name>A0A8C7XXT5_9TELE</name>
<evidence type="ECO:0000259" key="3">
    <source>
        <dbReference type="PROSITE" id="PS50804"/>
    </source>
</evidence>
<accession>A0A8C7XXT5</accession>
<dbReference type="InterPro" id="IPR038269">
    <property type="entry name" value="SCAN_sf"/>
</dbReference>
<feature type="compositionally biased region" description="Polar residues" evidence="1">
    <location>
        <begin position="1"/>
        <end position="10"/>
    </location>
</feature>
<dbReference type="Pfam" id="PF02023">
    <property type="entry name" value="SCAN"/>
    <property type="match status" value="1"/>
</dbReference>
<dbReference type="InterPro" id="IPR003309">
    <property type="entry name" value="SCAN_dom"/>
</dbReference>
<evidence type="ECO:0000256" key="2">
    <source>
        <dbReference type="SAM" id="Phobius"/>
    </source>
</evidence>
<dbReference type="SUPFAM" id="SSF47353">
    <property type="entry name" value="Retrovirus capsid dimerization domain-like"/>
    <property type="match status" value="1"/>
</dbReference>
<feature type="transmembrane region" description="Helical" evidence="2">
    <location>
        <begin position="160"/>
        <end position="180"/>
    </location>
</feature>
<dbReference type="Gene3D" id="1.10.4020.10">
    <property type="entry name" value="DNA breaking-rejoining enzymes"/>
    <property type="match status" value="1"/>
</dbReference>
<organism evidence="4 5">
    <name type="scientific">Oryzias sinensis</name>
    <name type="common">Chinese medaka</name>
    <dbReference type="NCBI Taxonomy" id="183150"/>
    <lineage>
        <taxon>Eukaryota</taxon>
        <taxon>Metazoa</taxon>
        <taxon>Chordata</taxon>
        <taxon>Craniata</taxon>
        <taxon>Vertebrata</taxon>
        <taxon>Euteleostomi</taxon>
        <taxon>Actinopterygii</taxon>
        <taxon>Neopterygii</taxon>
        <taxon>Teleostei</taxon>
        <taxon>Neoteleostei</taxon>
        <taxon>Acanthomorphata</taxon>
        <taxon>Ovalentaria</taxon>
        <taxon>Atherinomorphae</taxon>
        <taxon>Beloniformes</taxon>
        <taxon>Adrianichthyidae</taxon>
        <taxon>Oryziinae</taxon>
        <taxon>Oryzias</taxon>
    </lineage>
</organism>
<reference evidence="4" key="1">
    <citation type="submission" date="2025-08" db="UniProtKB">
        <authorList>
            <consortium name="Ensembl"/>
        </authorList>
    </citation>
    <scope>IDENTIFICATION</scope>
</reference>
<dbReference type="Ensembl" id="ENSOSIT00000019507.1">
    <property type="protein sequence ID" value="ENSOSIP00000018467.1"/>
    <property type="gene ID" value="ENSOSIG00000010033.1"/>
</dbReference>
<keyword evidence="2" id="KW-0812">Transmembrane</keyword>
<feature type="domain" description="SCAN box" evidence="3">
    <location>
        <begin position="29"/>
        <end position="93"/>
    </location>
</feature>
<sequence length="185" mass="20714">MVSGVGSQRGPQKGEDAERRNISPGTCCRRLRSAKVPSGRRPAGACGQWKGLCRGWERPEQRTKERNRGVAVVERPVHPSNARTLVEEHEPEDCPADAWRLDCRASTLDKGRLQNCRVEIGVGLARRRAAVFGSLHIVDPSEEGDGVTVWHRQMTRGGHTMFYCLCIYVFYVLTLLPVSWSTRTT</sequence>
<keyword evidence="5" id="KW-1185">Reference proteome</keyword>
<evidence type="ECO:0000256" key="1">
    <source>
        <dbReference type="SAM" id="MobiDB-lite"/>
    </source>
</evidence>
<reference evidence="4" key="2">
    <citation type="submission" date="2025-09" db="UniProtKB">
        <authorList>
            <consortium name="Ensembl"/>
        </authorList>
    </citation>
    <scope>IDENTIFICATION</scope>
</reference>
<dbReference type="Proteomes" id="UP000694383">
    <property type="component" value="Unplaced"/>
</dbReference>
<dbReference type="AlphaFoldDB" id="A0A8C7XXT5"/>
<protein>
    <recommendedName>
        <fullName evidence="3">SCAN box domain-containing protein</fullName>
    </recommendedName>
</protein>
<evidence type="ECO:0000313" key="4">
    <source>
        <dbReference type="Ensembl" id="ENSOSIP00000018467.1"/>
    </source>
</evidence>
<evidence type="ECO:0000313" key="5">
    <source>
        <dbReference type="Proteomes" id="UP000694383"/>
    </source>
</evidence>